<dbReference type="EMBL" id="JAAGBB010000066">
    <property type="protein sequence ID" value="MBR0668693.1"/>
    <property type="molecule type" value="Genomic_DNA"/>
</dbReference>
<dbReference type="Proteomes" id="UP001196870">
    <property type="component" value="Unassembled WGS sequence"/>
</dbReference>
<comment type="caution">
    <text evidence="1">The sequence shown here is derived from an EMBL/GenBank/DDBJ whole genome shotgun (WGS) entry which is preliminary data.</text>
</comment>
<name>A0ABS5F8C5_9PROT</name>
<reference evidence="2" key="1">
    <citation type="journal article" date="2021" name="Syst. Appl. Microbiol.">
        <title>Roseomonas hellenica sp. nov., isolated from roots of wild-growing Alkanna tinctoria.</title>
        <authorList>
            <person name="Rat A."/>
            <person name="Naranjo H.D."/>
            <person name="Lebbe L."/>
            <person name="Cnockaert M."/>
            <person name="Krigas N."/>
            <person name="Grigoriadou K."/>
            <person name="Maloupa E."/>
            <person name="Willems A."/>
        </authorList>
    </citation>
    <scope>NUCLEOTIDE SEQUENCE [LARGE SCALE GENOMIC DNA]</scope>
    <source>
        <strain evidence="2">LMG 31523</strain>
    </source>
</reference>
<protein>
    <submittedName>
        <fullName evidence="1">Double-strand break repair protein AddB</fullName>
    </submittedName>
</protein>
<accession>A0ABS5F8C5</accession>
<sequence length="467" mass="50322">MRLFDIPAHRPFLDTLAAGVLQRAAGDGPEALAKTTILLPTRRSARALREAFLRAAGGRALLLPRMPALAGLSTEDADELALPSLLEIPPAVDALRRQAVLTALVQRRPPRYGGPATPEQAWVLAGELARLFDEIALEERDAALLARPPEDFAETWLTRLKALVPEAHARHWEITLIFLRGIVEEWNAWLRETELLDIGVRRVKALEAQAEAWRAAPPADPVIAAGIGIGGTVPAAARLLSVIARLPQGAVVLHGVDQASRETLWDAIAEAPTHPFSSQARLLDTIDAARDDVAPWLDDPVPVVPERRAELIGMALRPPRGLTDWTRRAAPHWQEGLTGLSLLTAPDASVEAAAVALLLRETLETPGARAALVTPDRELARRVSAELARHGVTADDSAGEPLGETPAGAFLRLLARCVAEDFAPVPLLALVKHPLAAAGMERSAWLAAWRRLERRALRGPRPAPGLG</sequence>
<dbReference type="InterPro" id="IPR027417">
    <property type="entry name" value="P-loop_NTPase"/>
</dbReference>
<proteinExistence type="predicted"/>
<dbReference type="SUPFAM" id="SSF52540">
    <property type="entry name" value="P-loop containing nucleoside triphosphate hydrolases"/>
    <property type="match status" value="1"/>
</dbReference>
<evidence type="ECO:0000313" key="1">
    <source>
        <dbReference type="EMBL" id="MBR0668693.1"/>
    </source>
</evidence>
<gene>
    <name evidence="1" type="ORF">GXW71_30355</name>
</gene>
<keyword evidence="2" id="KW-1185">Reference proteome</keyword>
<evidence type="ECO:0000313" key="2">
    <source>
        <dbReference type="Proteomes" id="UP001196870"/>
    </source>
</evidence>
<organism evidence="1 2">
    <name type="scientific">Plastoroseomonas hellenica</name>
    <dbReference type="NCBI Taxonomy" id="2687306"/>
    <lineage>
        <taxon>Bacteria</taxon>
        <taxon>Pseudomonadati</taxon>
        <taxon>Pseudomonadota</taxon>
        <taxon>Alphaproteobacteria</taxon>
        <taxon>Acetobacterales</taxon>
        <taxon>Acetobacteraceae</taxon>
        <taxon>Plastoroseomonas</taxon>
    </lineage>
</organism>
<feature type="non-terminal residue" evidence="1">
    <location>
        <position position="467"/>
    </location>
</feature>